<dbReference type="SUPFAM" id="SSF46689">
    <property type="entry name" value="Homeodomain-like"/>
    <property type="match status" value="1"/>
</dbReference>
<dbReference type="InterPro" id="IPR036397">
    <property type="entry name" value="RNaseH_sf"/>
</dbReference>
<dbReference type="AlphaFoldDB" id="A0A2V4R8F7"/>
<proteinExistence type="predicted"/>
<dbReference type="GO" id="GO:0003676">
    <property type="term" value="F:nucleic acid binding"/>
    <property type="evidence" value="ECO:0007669"/>
    <property type="project" value="InterPro"/>
</dbReference>
<evidence type="ECO:0000313" key="3">
    <source>
        <dbReference type="Proteomes" id="UP000247371"/>
    </source>
</evidence>
<dbReference type="InterPro" id="IPR009057">
    <property type="entry name" value="Homeodomain-like_sf"/>
</dbReference>
<dbReference type="Pfam" id="PF13358">
    <property type="entry name" value="DDE_3"/>
    <property type="match status" value="1"/>
</dbReference>
<organism evidence="2 3">
    <name type="scientific">Komagataeibacter swingsii</name>
    <dbReference type="NCBI Taxonomy" id="215220"/>
    <lineage>
        <taxon>Bacteria</taxon>
        <taxon>Pseudomonadati</taxon>
        <taxon>Pseudomonadota</taxon>
        <taxon>Alphaproteobacteria</taxon>
        <taxon>Acetobacterales</taxon>
        <taxon>Acetobacteraceae</taxon>
        <taxon>Komagataeibacter</taxon>
    </lineage>
</organism>
<keyword evidence="3" id="KW-1185">Reference proteome</keyword>
<sequence length="316" mass="35039">MSSRTLSLDLRDRVVAAVSNGMSRRQAAERFGVSPASAIRWCSLSAATGSPAAKPRGGDRLSHRIEAQAGRIHALIAEKDDLTLAEIRARLADDGHHFAIGTLWRFFARHRITLEKKTAHAAEQDRPDILTRRQDWFDAQPDLDPARLVFIDETWASTNMARRYGRCLRGQRLRSAVPHGHWKTTTFIAGLRLTGIVAPMVLDGPINGRSFQTYVDRILVPDLRPGDIVIMDNLGSHKGPGVQAAIEAAGATVRYLPPYSPDFNPIEKAFSKLKALLRKAAERTRDALWDRIGTLIDQISPKECANFFTAAGYEPD</sequence>
<reference evidence="2 3" key="1">
    <citation type="submission" date="2017-07" db="EMBL/GenBank/DDBJ databases">
        <title>A draft genome sequence of Komagataeibacter swingsii LMG 22125.</title>
        <authorList>
            <person name="Skraban J."/>
            <person name="Cleenwerck I."/>
            <person name="Vandamme P."/>
            <person name="Trcek J."/>
        </authorList>
    </citation>
    <scope>NUCLEOTIDE SEQUENCE [LARGE SCALE GENOMIC DNA]</scope>
    <source>
        <strain evidence="2 3">LMG 22125</strain>
    </source>
</reference>
<dbReference type="NCBIfam" id="NF033545">
    <property type="entry name" value="transpos_IS630"/>
    <property type="match status" value="1"/>
</dbReference>
<comment type="caution">
    <text evidence="2">The sequence shown here is derived from an EMBL/GenBank/DDBJ whole genome shotgun (WGS) entry which is preliminary data.</text>
</comment>
<dbReference type="PANTHER" id="PTHR46564:SF1">
    <property type="entry name" value="TRANSPOSASE"/>
    <property type="match status" value="1"/>
</dbReference>
<name>A0A2V4R8F7_9PROT</name>
<dbReference type="Proteomes" id="UP000247371">
    <property type="component" value="Unassembled WGS sequence"/>
</dbReference>
<evidence type="ECO:0000259" key="1">
    <source>
        <dbReference type="Pfam" id="PF13358"/>
    </source>
</evidence>
<dbReference type="InterPro" id="IPR047655">
    <property type="entry name" value="Transpos_IS630-like"/>
</dbReference>
<dbReference type="Gene3D" id="3.30.420.10">
    <property type="entry name" value="Ribonuclease H-like superfamily/Ribonuclease H"/>
    <property type="match status" value="1"/>
</dbReference>
<protein>
    <submittedName>
        <fullName evidence="2">IS630 family transposase</fullName>
    </submittedName>
</protein>
<dbReference type="InterPro" id="IPR038717">
    <property type="entry name" value="Tc1-like_DDE_dom"/>
</dbReference>
<dbReference type="EMBL" id="NKUB01000032">
    <property type="protein sequence ID" value="PYD68460.1"/>
    <property type="molecule type" value="Genomic_DNA"/>
</dbReference>
<feature type="domain" description="Tc1-like transposase DDE" evidence="1">
    <location>
        <begin position="147"/>
        <end position="283"/>
    </location>
</feature>
<dbReference type="PANTHER" id="PTHR46564">
    <property type="entry name" value="TRANSPOSASE"/>
    <property type="match status" value="1"/>
</dbReference>
<accession>A0A2V4R8F7</accession>
<gene>
    <name evidence="2" type="ORF">CFR76_14855</name>
</gene>
<evidence type="ECO:0000313" key="2">
    <source>
        <dbReference type="EMBL" id="PYD68460.1"/>
    </source>
</evidence>